<keyword evidence="2" id="KW-1185">Reference proteome</keyword>
<dbReference type="Proteomes" id="UP001202328">
    <property type="component" value="Unassembled WGS sequence"/>
</dbReference>
<proteinExistence type="predicted"/>
<comment type="caution">
    <text evidence="1">The sequence shown here is derived from an EMBL/GenBank/DDBJ whole genome shotgun (WGS) entry which is preliminary data.</text>
</comment>
<name>A0AAD4SVG4_9MAGN</name>
<gene>
    <name evidence="1" type="ORF">MKW98_026960</name>
</gene>
<evidence type="ECO:0000313" key="2">
    <source>
        <dbReference type="Proteomes" id="UP001202328"/>
    </source>
</evidence>
<sequence length="59" mass="7055">MEDSEDSASISLTEEYVRRLEDDLMEDSEDFVSLEDDLTGSYFPWDSWLEEKLEEQDRE</sequence>
<dbReference type="EMBL" id="JAJJMB010008487">
    <property type="protein sequence ID" value="KAI3923367.1"/>
    <property type="molecule type" value="Genomic_DNA"/>
</dbReference>
<feature type="non-terminal residue" evidence="1">
    <location>
        <position position="59"/>
    </location>
</feature>
<evidence type="ECO:0000313" key="1">
    <source>
        <dbReference type="EMBL" id="KAI3923367.1"/>
    </source>
</evidence>
<organism evidence="1 2">
    <name type="scientific">Papaver atlanticum</name>
    <dbReference type="NCBI Taxonomy" id="357466"/>
    <lineage>
        <taxon>Eukaryota</taxon>
        <taxon>Viridiplantae</taxon>
        <taxon>Streptophyta</taxon>
        <taxon>Embryophyta</taxon>
        <taxon>Tracheophyta</taxon>
        <taxon>Spermatophyta</taxon>
        <taxon>Magnoliopsida</taxon>
        <taxon>Ranunculales</taxon>
        <taxon>Papaveraceae</taxon>
        <taxon>Papaveroideae</taxon>
        <taxon>Papaver</taxon>
    </lineage>
</organism>
<accession>A0AAD4SVG4</accession>
<protein>
    <submittedName>
        <fullName evidence="1">Uncharacterized protein</fullName>
    </submittedName>
</protein>
<reference evidence="1" key="1">
    <citation type="submission" date="2022-04" db="EMBL/GenBank/DDBJ databases">
        <title>A functionally conserved STORR gene fusion in Papaver species that diverged 16.8 million years ago.</title>
        <authorList>
            <person name="Catania T."/>
        </authorList>
    </citation>
    <scope>NUCLEOTIDE SEQUENCE</scope>
    <source>
        <strain evidence="1">S-188037</strain>
    </source>
</reference>
<dbReference type="AlphaFoldDB" id="A0AAD4SVG4"/>